<accession>A0ABW3I048</accession>
<dbReference type="EMBL" id="JBHTJM010000002">
    <property type="protein sequence ID" value="MFD0962957.1"/>
    <property type="molecule type" value="Genomic_DNA"/>
</dbReference>
<evidence type="ECO:0000313" key="1">
    <source>
        <dbReference type="EMBL" id="MFD0962957.1"/>
    </source>
</evidence>
<gene>
    <name evidence="1" type="ORF">ACFQ1O_02950</name>
</gene>
<keyword evidence="2" id="KW-1185">Reference proteome</keyword>
<name>A0ABW3I048_9FLAO</name>
<dbReference type="RefSeq" id="WP_377713142.1">
    <property type="nucleotide sequence ID" value="NZ_JBHTJM010000002.1"/>
</dbReference>
<protein>
    <submittedName>
        <fullName evidence="1">Uncharacterized protein</fullName>
    </submittedName>
</protein>
<comment type="caution">
    <text evidence="1">The sequence shown here is derived from an EMBL/GenBank/DDBJ whole genome shotgun (WGS) entry which is preliminary data.</text>
</comment>
<sequence length="108" mass="12369">MDFEKLLKELKTNLLDALGEKYQDFSKAAKKDIEAFLKESKVKLKRWAILLAEEKINQEEFEWLVKSQKDLLVLQGLYQAGISKIALGHLKNKIIKIVIDTVKVAVLA</sequence>
<reference evidence="2" key="1">
    <citation type="journal article" date="2019" name="Int. J. Syst. Evol. Microbiol.">
        <title>The Global Catalogue of Microorganisms (GCM) 10K type strain sequencing project: providing services to taxonomists for standard genome sequencing and annotation.</title>
        <authorList>
            <consortium name="The Broad Institute Genomics Platform"/>
            <consortium name="The Broad Institute Genome Sequencing Center for Infectious Disease"/>
            <person name="Wu L."/>
            <person name="Ma J."/>
        </authorList>
    </citation>
    <scope>NUCLEOTIDE SEQUENCE [LARGE SCALE GENOMIC DNA]</scope>
    <source>
        <strain evidence="2">CCUG 62114</strain>
    </source>
</reference>
<organism evidence="1 2">
    <name type="scientific">Pseudofulvibacter geojedonensis</name>
    <dbReference type="NCBI Taxonomy" id="1123758"/>
    <lineage>
        <taxon>Bacteria</taxon>
        <taxon>Pseudomonadati</taxon>
        <taxon>Bacteroidota</taxon>
        <taxon>Flavobacteriia</taxon>
        <taxon>Flavobacteriales</taxon>
        <taxon>Flavobacteriaceae</taxon>
        <taxon>Pseudofulvibacter</taxon>
    </lineage>
</organism>
<proteinExistence type="predicted"/>
<evidence type="ECO:0000313" key="2">
    <source>
        <dbReference type="Proteomes" id="UP001596997"/>
    </source>
</evidence>
<dbReference type="Proteomes" id="UP001596997">
    <property type="component" value="Unassembled WGS sequence"/>
</dbReference>